<dbReference type="EMBL" id="AP022620">
    <property type="protein sequence ID" value="BBZ80067.1"/>
    <property type="molecule type" value="Genomic_DNA"/>
</dbReference>
<dbReference type="AlphaFoldDB" id="A0A6N4WIL1"/>
<accession>A0A6N4WIL1</accession>
<protein>
    <recommendedName>
        <fullName evidence="1">Carrier domain-containing protein</fullName>
    </recommendedName>
</protein>
<dbReference type="Pfam" id="PF00550">
    <property type="entry name" value="PP-binding"/>
    <property type="match status" value="1"/>
</dbReference>
<name>A0A6N4WIL1_9MYCO</name>
<keyword evidence="3" id="KW-1185">Reference proteome</keyword>
<dbReference type="PROSITE" id="PS50075">
    <property type="entry name" value="CARRIER"/>
    <property type="match status" value="1"/>
</dbReference>
<sequence>MTLPNGEPATLAAVTREIVDLVRAEAGDVDLGPESGLRDAGMDSAHILSLVFRIEARYDIDLDAQDGDELATIGDLAALVLRRIEDRT</sequence>
<evidence type="ECO:0000313" key="3">
    <source>
        <dbReference type="Proteomes" id="UP000467249"/>
    </source>
</evidence>
<reference evidence="2 3" key="1">
    <citation type="journal article" date="2019" name="Emerg. Microbes Infect.">
        <title>Comprehensive subspecies identification of 175 nontuberculous mycobacteria species based on 7547 genomic profiles.</title>
        <authorList>
            <person name="Matsumoto Y."/>
            <person name="Kinjo T."/>
            <person name="Motooka D."/>
            <person name="Nabeya D."/>
            <person name="Jung N."/>
            <person name="Uechi K."/>
            <person name="Horii T."/>
            <person name="Iida T."/>
            <person name="Fujita J."/>
            <person name="Nakamura S."/>
        </authorList>
    </citation>
    <scope>NUCLEOTIDE SEQUENCE [LARGE SCALE GENOMIC DNA]</scope>
    <source>
        <strain evidence="2 3">JCM 30275</strain>
    </source>
</reference>
<dbReference type="KEGG" id="many:MANY_54040"/>
<dbReference type="InterPro" id="IPR036736">
    <property type="entry name" value="ACP-like_sf"/>
</dbReference>
<dbReference type="InterPro" id="IPR009081">
    <property type="entry name" value="PP-bd_ACP"/>
</dbReference>
<dbReference type="Gene3D" id="1.10.1200.10">
    <property type="entry name" value="ACP-like"/>
    <property type="match status" value="1"/>
</dbReference>
<feature type="domain" description="Carrier" evidence="1">
    <location>
        <begin position="9"/>
        <end position="84"/>
    </location>
</feature>
<evidence type="ECO:0000259" key="1">
    <source>
        <dbReference type="PROSITE" id="PS50075"/>
    </source>
</evidence>
<evidence type="ECO:0000313" key="2">
    <source>
        <dbReference type="EMBL" id="BBZ80067.1"/>
    </source>
</evidence>
<dbReference type="Proteomes" id="UP000467249">
    <property type="component" value="Chromosome"/>
</dbReference>
<dbReference type="RefSeq" id="WP_163807360.1">
    <property type="nucleotide sequence ID" value="NZ_AP022620.1"/>
</dbReference>
<proteinExistence type="predicted"/>
<gene>
    <name evidence="2" type="ORF">MANY_54040</name>
</gene>
<organism evidence="2 3">
    <name type="scientific">Mycolicibacterium anyangense</name>
    <dbReference type="NCBI Taxonomy" id="1431246"/>
    <lineage>
        <taxon>Bacteria</taxon>
        <taxon>Bacillati</taxon>
        <taxon>Actinomycetota</taxon>
        <taxon>Actinomycetes</taxon>
        <taxon>Mycobacteriales</taxon>
        <taxon>Mycobacteriaceae</taxon>
        <taxon>Mycolicibacterium</taxon>
    </lineage>
</organism>
<dbReference type="SUPFAM" id="SSF47336">
    <property type="entry name" value="ACP-like"/>
    <property type="match status" value="1"/>
</dbReference>